<dbReference type="SUPFAM" id="SSF50129">
    <property type="entry name" value="GroES-like"/>
    <property type="match status" value="1"/>
</dbReference>
<dbReference type="InterPro" id="IPR013154">
    <property type="entry name" value="ADH-like_N"/>
</dbReference>
<dbReference type="CDD" id="cd05276">
    <property type="entry name" value="p53_inducible_oxidoreductase"/>
    <property type="match status" value="1"/>
</dbReference>
<organism evidence="4 5">
    <name type="scientific">Lentibacillus salinarum</name>
    <dbReference type="NCBI Taxonomy" id="446820"/>
    <lineage>
        <taxon>Bacteria</taxon>
        <taxon>Bacillati</taxon>
        <taxon>Bacillota</taxon>
        <taxon>Bacilli</taxon>
        <taxon>Bacillales</taxon>
        <taxon>Bacillaceae</taxon>
        <taxon>Lentibacillus</taxon>
    </lineage>
</organism>
<dbReference type="Gene3D" id="3.40.50.720">
    <property type="entry name" value="NAD(P)-binding Rossmann-like Domain"/>
    <property type="match status" value="1"/>
</dbReference>
<sequence length="329" mass="35886">MKGVVVKQTDNRNELVLDDMPKPEMGHDDLLIKVHHAAVNRTDILNRKGRSGYAVNPILGVEVAGTVVDANDSQSFAVGDRVMGLVNSGGYAEYAVMPVDRAMKIPEALSFAEGAAIPEVFLTAYQTLFWIGQLQHQETVLIHAGASGVGTAAIQLAKQLRDAKVIVTAGSERKLQVCRDLGADILINYKEQSFDGEVRQATDGQGVDLILDFIGADYWDMNLASIKQAGRWVLIGVLGGSELSKVNLMSIMSKYIQLTGTLLTPRSDAYKAALSKEFAGVVTDYFKQGRIRPIIDRTFPVEEANEAHQHMEDNQNIGKIILDMNDGEA</sequence>
<evidence type="ECO:0000313" key="5">
    <source>
        <dbReference type="Proteomes" id="UP001597178"/>
    </source>
</evidence>
<dbReference type="InterPro" id="IPR036291">
    <property type="entry name" value="NAD(P)-bd_dom_sf"/>
</dbReference>
<accession>A0ABW3ZQ61</accession>
<keyword evidence="1" id="KW-0521">NADP</keyword>
<dbReference type="PANTHER" id="PTHR48106:SF18">
    <property type="entry name" value="QUINONE OXIDOREDUCTASE PIG3"/>
    <property type="match status" value="1"/>
</dbReference>
<protein>
    <submittedName>
        <fullName evidence="4">NAD(P)H-quinone oxidoreductase</fullName>
    </submittedName>
</protein>
<dbReference type="Pfam" id="PF00107">
    <property type="entry name" value="ADH_zinc_N"/>
    <property type="match status" value="1"/>
</dbReference>
<evidence type="ECO:0000259" key="3">
    <source>
        <dbReference type="SMART" id="SM00829"/>
    </source>
</evidence>
<dbReference type="SUPFAM" id="SSF51735">
    <property type="entry name" value="NAD(P)-binding Rossmann-fold domains"/>
    <property type="match status" value="1"/>
</dbReference>
<keyword evidence="2" id="KW-0560">Oxidoreductase</keyword>
<evidence type="ECO:0000256" key="2">
    <source>
        <dbReference type="ARBA" id="ARBA00023002"/>
    </source>
</evidence>
<dbReference type="InterPro" id="IPR013149">
    <property type="entry name" value="ADH-like_C"/>
</dbReference>
<dbReference type="Gene3D" id="3.90.180.10">
    <property type="entry name" value="Medium-chain alcohol dehydrogenases, catalytic domain"/>
    <property type="match status" value="1"/>
</dbReference>
<reference evidence="5" key="1">
    <citation type="journal article" date="2019" name="Int. J. Syst. Evol. Microbiol.">
        <title>The Global Catalogue of Microorganisms (GCM) 10K type strain sequencing project: providing services to taxonomists for standard genome sequencing and annotation.</title>
        <authorList>
            <consortium name="The Broad Institute Genomics Platform"/>
            <consortium name="The Broad Institute Genome Sequencing Center for Infectious Disease"/>
            <person name="Wu L."/>
            <person name="Ma J."/>
        </authorList>
    </citation>
    <scope>NUCLEOTIDE SEQUENCE [LARGE SCALE GENOMIC DNA]</scope>
    <source>
        <strain evidence="5">CCUG 54822</strain>
    </source>
</reference>
<evidence type="ECO:0000313" key="4">
    <source>
        <dbReference type="EMBL" id="MFD1360125.1"/>
    </source>
</evidence>
<evidence type="ECO:0000256" key="1">
    <source>
        <dbReference type="ARBA" id="ARBA00022857"/>
    </source>
</evidence>
<dbReference type="Pfam" id="PF08240">
    <property type="entry name" value="ADH_N"/>
    <property type="match status" value="1"/>
</dbReference>
<dbReference type="SMART" id="SM00829">
    <property type="entry name" value="PKS_ER"/>
    <property type="match status" value="1"/>
</dbReference>
<keyword evidence="5" id="KW-1185">Reference proteome</keyword>
<gene>
    <name evidence="4" type="ORF">ACFQ4A_00370</name>
</gene>
<feature type="domain" description="Enoyl reductase (ER)" evidence="3">
    <location>
        <begin position="10"/>
        <end position="322"/>
    </location>
</feature>
<comment type="caution">
    <text evidence="4">The sequence shown here is derived from an EMBL/GenBank/DDBJ whole genome shotgun (WGS) entry which is preliminary data.</text>
</comment>
<dbReference type="EMBL" id="JBHTNH010000001">
    <property type="protein sequence ID" value="MFD1360125.1"/>
    <property type="molecule type" value="Genomic_DNA"/>
</dbReference>
<dbReference type="RefSeq" id="WP_382396835.1">
    <property type="nucleotide sequence ID" value="NZ_JBHTNH010000001.1"/>
</dbReference>
<name>A0ABW3ZQ61_9BACI</name>
<dbReference type="Proteomes" id="UP001597178">
    <property type="component" value="Unassembled WGS sequence"/>
</dbReference>
<dbReference type="InterPro" id="IPR011032">
    <property type="entry name" value="GroES-like_sf"/>
</dbReference>
<dbReference type="PANTHER" id="PTHR48106">
    <property type="entry name" value="QUINONE OXIDOREDUCTASE PIG3-RELATED"/>
    <property type="match status" value="1"/>
</dbReference>
<dbReference type="NCBIfam" id="TIGR02824">
    <property type="entry name" value="quinone_pig3"/>
    <property type="match status" value="1"/>
</dbReference>
<dbReference type="InterPro" id="IPR014189">
    <property type="entry name" value="Quinone_OxRdtase_PIG3"/>
</dbReference>
<proteinExistence type="predicted"/>
<dbReference type="InterPro" id="IPR020843">
    <property type="entry name" value="ER"/>
</dbReference>